<dbReference type="SUPFAM" id="SSF55874">
    <property type="entry name" value="ATPase domain of HSP90 chaperone/DNA topoisomerase II/histidine kinase"/>
    <property type="match status" value="1"/>
</dbReference>
<dbReference type="PATRIC" id="fig|159743.3.peg.1428"/>
<evidence type="ECO:0000256" key="1">
    <source>
        <dbReference type="SAM" id="Phobius"/>
    </source>
</evidence>
<dbReference type="PANTHER" id="PTHR40448:SF1">
    <property type="entry name" value="TWO-COMPONENT SENSOR HISTIDINE KINASE"/>
    <property type="match status" value="1"/>
</dbReference>
<accession>A0A0D7X601</accession>
<feature type="domain" description="Sensor histidine kinase NatK-like C-terminal" evidence="2">
    <location>
        <begin position="329"/>
        <end position="428"/>
    </location>
</feature>
<dbReference type="AlphaFoldDB" id="A0A0D7X601"/>
<dbReference type="Pfam" id="PF14501">
    <property type="entry name" value="HATPase_c_5"/>
    <property type="match status" value="1"/>
</dbReference>
<keyword evidence="1" id="KW-1133">Transmembrane helix</keyword>
<proteinExistence type="predicted"/>
<comment type="caution">
    <text evidence="3">The sequence shown here is derived from an EMBL/GenBank/DDBJ whole genome shotgun (WGS) entry which is preliminary data.</text>
</comment>
<dbReference type="PANTHER" id="PTHR40448">
    <property type="entry name" value="TWO-COMPONENT SENSOR HISTIDINE KINASE"/>
    <property type="match status" value="1"/>
</dbReference>
<sequence>MMEYNYLLLNLCVVLVMCFQVNFYFNSVFDKSNRKPNRRFMYFIIFGSLNILYLNVYLSPTLSSILALIVIFSLAQSYTVEIKTKIIFSILYAVLFTIVNFISLYILYAVDSVKISNFSHLSGQDHLIFSKVMLLSCIIMFAVIQIIRLFAKRRTFPLHTRYYILFLIVPIISIYQVNVLYVYSEKNLYYFGSIISFILLNVFIIYIFDNIIEKFQLMHENAQLQHQMDYQDANYEKTVHSFKNMKRIIHDTHQQFLYIEECIKRNELAEASEHIKVTLNKIEGAYQRVNTGNLVIDALVTNSLNIAQANGIKVDTQLNLYSQKVNIERYDLCVALGNMLDNAIEASKKVKIADDRYILIKIHSNESALFIHILNHVENEVAHLHSQKSNPDIHGIGLTNISRICDKYGGNMTIEMKNKIFNNMVLLPFYKDNP</sequence>
<feature type="transmembrane region" description="Helical" evidence="1">
    <location>
        <begin position="6"/>
        <end position="28"/>
    </location>
</feature>
<keyword evidence="3" id="KW-0418">Kinase</keyword>
<keyword evidence="3" id="KW-0808">Transferase</keyword>
<organism evidence="3 4">
    <name type="scientific">Paenibacillus terrae</name>
    <dbReference type="NCBI Taxonomy" id="159743"/>
    <lineage>
        <taxon>Bacteria</taxon>
        <taxon>Bacillati</taxon>
        <taxon>Bacillota</taxon>
        <taxon>Bacilli</taxon>
        <taxon>Bacillales</taxon>
        <taxon>Paenibacillaceae</taxon>
        <taxon>Paenibacillus</taxon>
    </lineage>
</organism>
<reference evidence="3 4" key="1">
    <citation type="submission" date="2014-11" db="EMBL/GenBank/DDBJ databases">
        <title>Draft Genome Sequences of Paenibacillus polymyxa NRRL B-30509 and Paenibacillus terrae NRRL B-30644, Strains from a Poultry Environment that Produce Tridecaptin A and Paenicidins.</title>
        <authorList>
            <person name="van Belkum M.J."/>
            <person name="Lohans C.T."/>
            <person name="Vederas J.C."/>
        </authorList>
    </citation>
    <scope>NUCLEOTIDE SEQUENCE [LARGE SCALE GENOMIC DNA]</scope>
    <source>
        <strain evidence="3 4">NRRL B-30644</strain>
    </source>
</reference>
<keyword evidence="1" id="KW-0472">Membrane</keyword>
<keyword evidence="1" id="KW-0812">Transmembrane</keyword>
<dbReference type="OrthoDB" id="3173688at2"/>
<dbReference type="GO" id="GO:0016301">
    <property type="term" value="F:kinase activity"/>
    <property type="evidence" value="ECO:0007669"/>
    <property type="project" value="UniProtKB-KW"/>
</dbReference>
<dbReference type="InterPro" id="IPR032834">
    <property type="entry name" value="NatK-like_C"/>
</dbReference>
<feature type="transmembrane region" description="Helical" evidence="1">
    <location>
        <begin position="128"/>
        <end position="150"/>
    </location>
</feature>
<name>A0A0D7X601_9BACL</name>
<feature type="transmembrane region" description="Helical" evidence="1">
    <location>
        <begin position="189"/>
        <end position="208"/>
    </location>
</feature>
<dbReference type="CDD" id="cd16935">
    <property type="entry name" value="HATPase_AgrC-ComD-like"/>
    <property type="match status" value="1"/>
</dbReference>
<keyword evidence="4" id="KW-1185">Reference proteome</keyword>
<evidence type="ECO:0000313" key="3">
    <source>
        <dbReference type="EMBL" id="KJD46448.1"/>
    </source>
</evidence>
<evidence type="ECO:0000313" key="4">
    <source>
        <dbReference type="Proteomes" id="UP000032534"/>
    </source>
</evidence>
<evidence type="ECO:0000259" key="2">
    <source>
        <dbReference type="Pfam" id="PF14501"/>
    </source>
</evidence>
<feature type="transmembrane region" description="Helical" evidence="1">
    <location>
        <begin position="87"/>
        <end position="108"/>
    </location>
</feature>
<dbReference type="InterPro" id="IPR036890">
    <property type="entry name" value="HATPase_C_sf"/>
</dbReference>
<protein>
    <submittedName>
        <fullName evidence="3">Histidine kinase</fullName>
    </submittedName>
</protein>
<dbReference type="Proteomes" id="UP000032534">
    <property type="component" value="Unassembled WGS sequence"/>
</dbReference>
<dbReference type="EMBL" id="JTHP01000008">
    <property type="protein sequence ID" value="KJD46448.1"/>
    <property type="molecule type" value="Genomic_DNA"/>
</dbReference>
<feature type="transmembrane region" description="Helical" evidence="1">
    <location>
        <begin position="162"/>
        <end position="183"/>
    </location>
</feature>
<dbReference type="GO" id="GO:0042802">
    <property type="term" value="F:identical protein binding"/>
    <property type="evidence" value="ECO:0007669"/>
    <property type="project" value="TreeGrafter"/>
</dbReference>
<dbReference type="RefSeq" id="WP_044645366.1">
    <property type="nucleotide sequence ID" value="NZ_JTHP01000008.1"/>
</dbReference>
<gene>
    <name evidence="3" type="ORF">QD47_06570</name>
</gene>
<dbReference type="Gene3D" id="3.30.565.10">
    <property type="entry name" value="Histidine kinase-like ATPase, C-terminal domain"/>
    <property type="match status" value="1"/>
</dbReference>